<evidence type="ECO:0000256" key="3">
    <source>
        <dbReference type="ARBA" id="ARBA00022833"/>
    </source>
</evidence>
<evidence type="ECO:0000259" key="7">
    <source>
        <dbReference type="PROSITE" id="PS51999"/>
    </source>
</evidence>
<gene>
    <name evidence="8" type="ORF">FZEAL_10638</name>
</gene>
<reference evidence="8" key="2">
    <citation type="submission" date="2020-05" db="EMBL/GenBank/DDBJ databases">
        <authorList>
            <person name="Kim H.-S."/>
            <person name="Proctor R.H."/>
            <person name="Brown D.W."/>
        </authorList>
    </citation>
    <scope>NUCLEOTIDE SEQUENCE</scope>
    <source>
        <strain evidence="8">NRRL 22465</strain>
    </source>
</reference>
<dbReference type="OrthoDB" id="430051at2759"/>
<dbReference type="EMBL" id="JABEYC010001301">
    <property type="protein sequence ID" value="KAF4966514.1"/>
    <property type="molecule type" value="Genomic_DNA"/>
</dbReference>
<feature type="compositionally biased region" description="Acidic residues" evidence="6">
    <location>
        <begin position="123"/>
        <end position="136"/>
    </location>
</feature>
<dbReference type="GO" id="GO:0008270">
    <property type="term" value="F:zinc ion binding"/>
    <property type="evidence" value="ECO:0007669"/>
    <property type="project" value="UniProtKB-KW"/>
</dbReference>
<keyword evidence="1" id="KW-0479">Metal-binding</keyword>
<feature type="compositionally biased region" description="Acidic residues" evidence="6">
    <location>
        <begin position="178"/>
        <end position="190"/>
    </location>
</feature>
<dbReference type="PROSITE" id="PS51999">
    <property type="entry name" value="ZF_GRF"/>
    <property type="match status" value="1"/>
</dbReference>
<dbReference type="Proteomes" id="UP000635477">
    <property type="component" value="Unassembled WGS sequence"/>
</dbReference>
<proteinExistence type="predicted"/>
<feature type="region of interest" description="Disordered" evidence="6">
    <location>
        <begin position="1"/>
        <end position="34"/>
    </location>
</feature>
<feature type="compositionally biased region" description="Low complexity" evidence="6">
    <location>
        <begin position="140"/>
        <end position="151"/>
    </location>
</feature>
<feature type="compositionally biased region" description="Polar residues" evidence="6">
    <location>
        <begin position="212"/>
        <end position="235"/>
    </location>
</feature>
<feature type="coiled-coil region" evidence="5">
    <location>
        <begin position="334"/>
        <end position="368"/>
    </location>
</feature>
<name>A0A8H4XA17_9HYPO</name>
<reference evidence="8" key="1">
    <citation type="journal article" date="2020" name="BMC Genomics">
        <title>Correction to: Identification and distribution of gene clusters required for synthesis of sphingolipid metabolism inhibitors in diverse species of the filamentous fungus Fusarium.</title>
        <authorList>
            <person name="Kim H.S."/>
            <person name="Lohmar J.M."/>
            <person name="Busman M."/>
            <person name="Brown D.W."/>
            <person name="Naumann T.A."/>
            <person name="Divon H.H."/>
            <person name="Lysoe E."/>
            <person name="Uhlig S."/>
            <person name="Proctor R.H."/>
        </authorList>
    </citation>
    <scope>NUCLEOTIDE SEQUENCE</scope>
    <source>
        <strain evidence="8">NRRL 22465</strain>
    </source>
</reference>
<dbReference type="InterPro" id="IPR010666">
    <property type="entry name" value="Znf_GRF"/>
</dbReference>
<organism evidence="8 9">
    <name type="scientific">Fusarium zealandicum</name>
    <dbReference type="NCBI Taxonomy" id="1053134"/>
    <lineage>
        <taxon>Eukaryota</taxon>
        <taxon>Fungi</taxon>
        <taxon>Dikarya</taxon>
        <taxon>Ascomycota</taxon>
        <taxon>Pezizomycotina</taxon>
        <taxon>Sordariomycetes</taxon>
        <taxon>Hypocreomycetidae</taxon>
        <taxon>Hypocreales</taxon>
        <taxon>Nectriaceae</taxon>
        <taxon>Fusarium</taxon>
        <taxon>Fusarium staphyleae species complex</taxon>
    </lineage>
</organism>
<sequence length="383" mass="42206">MASTPRRKSRETPQEHPKTPGSTKKRLPRGRFSDGNWWCNCEPRQKASLRETKKTGPNKGRFYWKCDDCQLFLWYDEAKVRESGLGSTQGLAQSSRPKMPALTQQSLVTYGYQVTPGRRCSDEESTDSTESGDDSEPDKPAANPAPAADLASLKATKIRGGGMETPSHGSTKRRRDVFEEEEDDFSDLGSDEERQMAAIADKSADKAVGQRRFTTPTNTRSTDVISGLPTPSVSRTLFPGTETKRQKQVAFEDTLSRHSAAISSTTLSAGTTPSRTPAGPQTIPSSSPPELSYDVTDEVMTLLQGQKVDPGVLRSVQNTLATAARRTKGIVLSRDSARATIKTKDEKIAGLQERITALENREKMHRNQMTNIKASLMKMYDDN</sequence>
<feature type="region of interest" description="Disordered" evidence="6">
    <location>
        <begin position="110"/>
        <end position="238"/>
    </location>
</feature>
<protein>
    <recommendedName>
        <fullName evidence="7">GRF-type domain-containing protein</fullName>
    </recommendedName>
</protein>
<keyword evidence="5" id="KW-0175">Coiled coil</keyword>
<feature type="domain" description="GRF-type" evidence="7">
    <location>
        <begin position="39"/>
        <end position="78"/>
    </location>
</feature>
<comment type="caution">
    <text evidence="8">The sequence shown here is derived from an EMBL/GenBank/DDBJ whole genome shotgun (WGS) entry which is preliminary data.</text>
</comment>
<evidence type="ECO:0000256" key="1">
    <source>
        <dbReference type="ARBA" id="ARBA00022723"/>
    </source>
</evidence>
<evidence type="ECO:0000256" key="2">
    <source>
        <dbReference type="ARBA" id="ARBA00022771"/>
    </source>
</evidence>
<dbReference type="AlphaFoldDB" id="A0A8H4XA17"/>
<feature type="compositionally biased region" description="Polar residues" evidence="6">
    <location>
        <begin position="265"/>
        <end position="275"/>
    </location>
</feature>
<evidence type="ECO:0000256" key="5">
    <source>
        <dbReference type="SAM" id="Coils"/>
    </source>
</evidence>
<evidence type="ECO:0000256" key="4">
    <source>
        <dbReference type="PROSITE-ProRule" id="PRU01343"/>
    </source>
</evidence>
<evidence type="ECO:0000313" key="8">
    <source>
        <dbReference type="EMBL" id="KAF4966514.1"/>
    </source>
</evidence>
<evidence type="ECO:0000256" key="6">
    <source>
        <dbReference type="SAM" id="MobiDB-lite"/>
    </source>
</evidence>
<keyword evidence="3" id="KW-0862">Zinc</keyword>
<keyword evidence="9" id="KW-1185">Reference proteome</keyword>
<accession>A0A8H4XA17</accession>
<evidence type="ECO:0000313" key="9">
    <source>
        <dbReference type="Proteomes" id="UP000635477"/>
    </source>
</evidence>
<keyword evidence="2 4" id="KW-0863">Zinc-finger</keyword>
<feature type="region of interest" description="Disordered" evidence="6">
    <location>
        <begin position="265"/>
        <end position="289"/>
    </location>
</feature>